<dbReference type="CDD" id="cd08916">
    <property type="entry name" value="TrHb3_P"/>
    <property type="match status" value="1"/>
</dbReference>
<evidence type="ECO:0000313" key="6">
    <source>
        <dbReference type="EMBL" id="ASN82985.1"/>
    </source>
</evidence>
<dbReference type="InterPro" id="IPR009050">
    <property type="entry name" value="Globin-like_sf"/>
</dbReference>
<dbReference type="GO" id="GO:0020037">
    <property type="term" value="F:heme binding"/>
    <property type="evidence" value="ECO:0007669"/>
    <property type="project" value="InterPro"/>
</dbReference>
<name>A0A221T265_9DEIO</name>
<geneLocation type="plasmid" evidence="7">
    <name>pdfi2</name>
</geneLocation>
<evidence type="ECO:0000256" key="1">
    <source>
        <dbReference type="ARBA" id="ARBA00022448"/>
    </source>
</evidence>
<evidence type="ECO:0000256" key="4">
    <source>
        <dbReference type="ARBA" id="ARBA00023004"/>
    </source>
</evidence>
<dbReference type="EMBL" id="CP021083">
    <property type="protein sequence ID" value="ASN82985.1"/>
    <property type="molecule type" value="Genomic_DNA"/>
</dbReference>
<sequence length="138" mass="15666">MTAPIPLLGHDQTLFDRVGEDRLRRLLWTFYGRVMTDDLLSPVFQARVGPYPGGGWPVHIARLEGFWRAVMHGPSAYRGQPGPAHMKLGLGPEHFDRWLAFWQGTLPDILEPAEAEEMYALASRMRPNLERFALAPTE</sequence>
<keyword evidence="6" id="KW-0614">Plasmid</keyword>
<keyword evidence="7" id="KW-1185">Reference proteome</keyword>
<dbReference type="KEGG" id="dfc:DFI_17530"/>
<feature type="binding site" description="distal binding residue" evidence="5">
    <location>
        <position position="85"/>
    </location>
    <ligand>
        <name>heme</name>
        <dbReference type="ChEBI" id="CHEBI:30413"/>
    </ligand>
    <ligandPart>
        <name>Fe</name>
        <dbReference type="ChEBI" id="CHEBI:18248"/>
    </ligandPart>
</feature>
<evidence type="ECO:0000313" key="7">
    <source>
        <dbReference type="Proteomes" id="UP000259030"/>
    </source>
</evidence>
<keyword evidence="1" id="KW-0813">Transport</keyword>
<dbReference type="InterPro" id="IPR012292">
    <property type="entry name" value="Globin/Proto"/>
</dbReference>
<evidence type="ECO:0000256" key="2">
    <source>
        <dbReference type="ARBA" id="ARBA00022617"/>
    </source>
</evidence>
<dbReference type="AlphaFoldDB" id="A0A221T265"/>
<keyword evidence="4 5" id="KW-0408">Iron</keyword>
<protein>
    <submittedName>
        <fullName evidence="6">Globin</fullName>
    </submittedName>
</protein>
<gene>
    <name evidence="6" type="ORF">DFI_17530</name>
</gene>
<dbReference type="GO" id="GO:0046872">
    <property type="term" value="F:metal ion binding"/>
    <property type="evidence" value="ECO:0007669"/>
    <property type="project" value="UniProtKB-KW"/>
</dbReference>
<dbReference type="RefSeq" id="WP_043777230.1">
    <property type="nucleotide sequence ID" value="NZ_CP021083.1"/>
</dbReference>
<dbReference type="SUPFAM" id="SSF46458">
    <property type="entry name" value="Globin-like"/>
    <property type="match status" value="1"/>
</dbReference>
<dbReference type="Gene3D" id="1.10.490.10">
    <property type="entry name" value="Globins"/>
    <property type="match status" value="1"/>
</dbReference>
<evidence type="ECO:0000256" key="3">
    <source>
        <dbReference type="ARBA" id="ARBA00022723"/>
    </source>
</evidence>
<keyword evidence="2 5" id="KW-0349">Heme</keyword>
<reference evidence="6 7" key="1">
    <citation type="submission" date="2017-05" db="EMBL/GenBank/DDBJ databases">
        <title>The complete genome sequence of Deinococcus ficus isolated from the rhizosphere of the Ficus religiosa L. in Taiwan.</title>
        <authorList>
            <person name="Wu K.-M."/>
            <person name="Liao T.-L."/>
            <person name="Liu Y.-M."/>
            <person name="Young C.-C."/>
            <person name="Tsai S.-F."/>
        </authorList>
    </citation>
    <scope>NUCLEOTIDE SEQUENCE [LARGE SCALE GENOMIC DNA]</scope>
    <source>
        <strain evidence="6 7">CC-FR2-10</strain>
        <plasmid evidence="7">pdfi2</plasmid>
    </source>
</reference>
<dbReference type="InterPro" id="IPR001486">
    <property type="entry name" value="Hemoglobin_trunc"/>
</dbReference>
<keyword evidence="3 5" id="KW-0479">Metal-binding</keyword>
<dbReference type="GO" id="GO:0019825">
    <property type="term" value="F:oxygen binding"/>
    <property type="evidence" value="ECO:0007669"/>
    <property type="project" value="InterPro"/>
</dbReference>
<dbReference type="Proteomes" id="UP000259030">
    <property type="component" value="Plasmid pDFI2"/>
</dbReference>
<proteinExistence type="predicted"/>
<dbReference type="STRING" id="317577.GCA_000419625_03581"/>
<accession>A0A221T265</accession>
<evidence type="ECO:0000256" key="5">
    <source>
        <dbReference type="PIRSR" id="PIRSR601486-1"/>
    </source>
</evidence>
<dbReference type="Pfam" id="PF01152">
    <property type="entry name" value="Bac_globin"/>
    <property type="match status" value="1"/>
</dbReference>
<organism evidence="6 7">
    <name type="scientific">Deinococcus ficus</name>
    <dbReference type="NCBI Taxonomy" id="317577"/>
    <lineage>
        <taxon>Bacteria</taxon>
        <taxon>Thermotogati</taxon>
        <taxon>Deinococcota</taxon>
        <taxon>Deinococci</taxon>
        <taxon>Deinococcales</taxon>
        <taxon>Deinococcaceae</taxon>
        <taxon>Deinococcus</taxon>
    </lineage>
</organism>